<keyword evidence="18" id="KW-1185">Reference proteome</keyword>
<name>A0A9P0MZJ2_NEZVI</name>
<dbReference type="EMBL" id="OV725083">
    <property type="protein sequence ID" value="CAH1408178.1"/>
    <property type="molecule type" value="Genomic_DNA"/>
</dbReference>
<dbReference type="OrthoDB" id="26184at2759"/>
<feature type="compositionally biased region" description="Basic and acidic residues" evidence="15">
    <location>
        <begin position="968"/>
        <end position="984"/>
    </location>
</feature>
<dbReference type="InterPro" id="IPR036322">
    <property type="entry name" value="WD40_repeat_dom_sf"/>
</dbReference>
<dbReference type="GO" id="GO:0048284">
    <property type="term" value="P:organelle fusion"/>
    <property type="evidence" value="ECO:0007669"/>
    <property type="project" value="TreeGrafter"/>
</dbReference>
<dbReference type="Gene3D" id="3.30.40.10">
    <property type="entry name" value="Zinc/RING finger domain, C3HC4 (zinc finger)"/>
    <property type="match status" value="1"/>
</dbReference>
<keyword evidence="10" id="KW-0458">Lysosome</keyword>
<dbReference type="InterPro" id="IPR057308">
    <property type="entry name" value="CHCR_PEP5_VPS11"/>
</dbReference>
<feature type="domain" description="RING-type" evidence="16">
    <location>
        <begin position="811"/>
        <end position="849"/>
    </location>
</feature>
<dbReference type="InterPro" id="IPR024763">
    <property type="entry name" value="VPS11_C"/>
</dbReference>
<dbReference type="Pfam" id="PF12451">
    <property type="entry name" value="VPS11_C"/>
    <property type="match status" value="1"/>
</dbReference>
<dbReference type="GO" id="GO:0030897">
    <property type="term" value="C:HOPS complex"/>
    <property type="evidence" value="ECO:0007669"/>
    <property type="project" value="TreeGrafter"/>
</dbReference>
<keyword evidence="6 12" id="KW-0863">Zinc-finger</keyword>
<evidence type="ECO:0000256" key="15">
    <source>
        <dbReference type="SAM" id="MobiDB-lite"/>
    </source>
</evidence>
<organism evidence="17 18">
    <name type="scientific">Nezara viridula</name>
    <name type="common">Southern green stink bug</name>
    <name type="synonym">Cimex viridulus</name>
    <dbReference type="NCBI Taxonomy" id="85310"/>
    <lineage>
        <taxon>Eukaryota</taxon>
        <taxon>Metazoa</taxon>
        <taxon>Ecdysozoa</taxon>
        <taxon>Arthropoda</taxon>
        <taxon>Hexapoda</taxon>
        <taxon>Insecta</taxon>
        <taxon>Pterygota</taxon>
        <taxon>Neoptera</taxon>
        <taxon>Paraneoptera</taxon>
        <taxon>Hemiptera</taxon>
        <taxon>Heteroptera</taxon>
        <taxon>Panheteroptera</taxon>
        <taxon>Pentatomomorpha</taxon>
        <taxon>Pentatomoidea</taxon>
        <taxon>Pentatomidae</taxon>
        <taxon>Pentatominae</taxon>
        <taxon>Nezara</taxon>
    </lineage>
</organism>
<dbReference type="GO" id="GO:0006904">
    <property type="term" value="P:vesicle docking involved in exocytosis"/>
    <property type="evidence" value="ECO:0007669"/>
    <property type="project" value="TreeGrafter"/>
</dbReference>
<evidence type="ECO:0000256" key="7">
    <source>
        <dbReference type="ARBA" id="ARBA00022833"/>
    </source>
</evidence>
<feature type="repeat" description="CHCR" evidence="13">
    <location>
        <begin position="574"/>
        <end position="725"/>
    </location>
</feature>
<dbReference type="InterPro" id="IPR001841">
    <property type="entry name" value="Znf_RING"/>
</dbReference>
<dbReference type="Pfam" id="PF23356">
    <property type="entry name" value="TPR_PEP5_VPS11"/>
    <property type="match status" value="1"/>
</dbReference>
<dbReference type="Pfam" id="PF13923">
    <property type="entry name" value="zf-C3HC4_2"/>
    <property type="match status" value="1"/>
</dbReference>
<keyword evidence="7" id="KW-0862">Zinc</keyword>
<dbReference type="PROSITE" id="PS50089">
    <property type="entry name" value="ZF_RING_2"/>
    <property type="match status" value="1"/>
</dbReference>
<keyword evidence="8" id="KW-0653">Protein transport</keyword>
<comment type="similarity">
    <text evidence="3 11">Belongs to the VPS11 family.</text>
</comment>
<dbReference type="Gene3D" id="2.130.10.10">
    <property type="entry name" value="YVTN repeat-like/Quinoprotein amine dehydrogenase"/>
    <property type="match status" value="1"/>
</dbReference>
<feature type="repeat" description="CHCR" evidence="13">
    <location>
        <begin position="400"/>
        <end position="548"/>
    </location>
</feature>
<feature type="region of interest" description="Disordered" evidence="15">
    <location>
        <begin position="968"/>
        <end position="1040"/>
    </location>
</feature>
<dbReference type="SUPFAM" id="SSF50978">
    <property type="entry name" value="WD40 repeat-like"/>
    <property type="match status" value="1"/>
</dbReference>
<protein>
    <recommendedName>
        <fullName evidence="11">Vacuolar protein sorting-associated protein 11 homolog</fullName>
    </recommendedName>
</protein>
<evidence type="ECO:0000256" key="4">
    <source>
        <dbReference type="ARBA" id="ARBA00022448"/>
    </source>
</evidence>
<comment type="subcellular location">
    <subcellularLocation>
        <location evidence="2">Late endosome membrane</location>
        <topology evidence="2">Peripheral membrane protein</topology>
        <orientation evidence="2">Cytoplasmic side</orientation>
    </subcellularLocation>
    <subcellularLocation>
        <location evidence="1">Lysosome</location>
    </subcellularLocation>
</comment>
<accession>A0A9P0MZJ2</accession>
<feature type="region of interest" description="Disordered" evidence="15">
    <location>
        <begin position="919"/>
        <end position="947"/>
    </location>
</feature>
<dbReference type="GO" id="GO:0031902">
    <property type="term" value="C:late endosome membrane"/>
    <property type="evidence" value="ECO:0007669"/>
    <property type="project" value="UniProtKB-SubCell"/>
</dbReference>
<dbReference type="InterPro" id="IPR013083">
    <property type="entry name" value="Znf_RING/FYVE/PHD"/>
</dbReference>
<reference evidence="17" key="1">
    <citation type="submission" date="2022-01" db="EMBL/GenBank/DDBJ databases">
        <authorList>
            <person name="King R."/>
        </authorList>
    </citation>
    <scope>NUCLEOTIDE SEQUENCE</scope>
</reference>
<evidence type="ECO:0000256" key="9">
    <source>
        <dbReference type="ARBA" id="ARBA00023136"/>
    </source>
</evidence>
<dbReference type="PROSITE" id="PS50236">
    <property type="entry name" value="CHCR"/>
    <property type="match status" value="2"/>
</dbReference>
<feature type="compositionally biased region" description="Low complexity" evidence="15">
    <location>
        <begin position="1010"/>
        <end position="1021"/>
    </location>
</feature>
<keyword evidence="5" id="KW-0479">Metal-binding</keyword>
<keyword evidence="14" id="KW-0175">Coiled coil</keyword>
<dbReference type="PANTHER" id="PTHR23323:SF24">
    <property type="entry name" value="VACUOLAR PROTEIN SORTING-ASSOCIATED PROTEIN 11 HOMOLOG"/>
    <property type="match status" value="1"/>
</dbReference>
<evidence type="ECO:0000256" key="1">
    <source>
        <dbReference type="ARBA" id="ARBA00004371"/>
    </source>
</evidence>
<keyword evidence="4" id="KW-0813">Transport</keyword>
<dbReference type="InterPro" id="IPR016528">
    <property type="entry name" value="VPS11"/>
</dbReference>
<evidence type="ECO:0000256" key="12">
    <source>
        <dbReference type="PROSITE-ProRule" id="PRU00175"/>
    </source>
</evidence>
<gene>
    <name evidence="17" type="ORF">NEZAVI_LOCUS15757</name>
</gene>
<keyword evidence="9 11" id="KW-0472">Membrane</keyword>
<dbReference type="PANTHER" id="PTHR23323">
    <property type="entry name" value="VACUOLAR PROTEIN SORTING-ASSOCIATED PROTEIN"/>
    <property type="match status" value="1"/>
</dbReference>
<evidence type="ECO:0000256" key="2">
    <source>
        <dbReference type="ARBA" id="ARBA00004492"/>
    </source>
</evidence>
<evidence type="ECO:0000256" key="8">
    <source>
        <dbReference type="ARBA" id="ARBA00022927"/>
    </source>
</evidence>
<evidence type="ECO:0000256" key="13">
    <source>
        <dbReference type="PROSITE-ProRule" id="PRU01006"/>
    </source>
</evidence>
<dbReference type="GO" id="GO:0007033">
    <property type="term" value="P:vacuole organization"/>
    <property type="evidence" value="ECO:0007669"/>
    <property type="project" value="TreeGrafter"/>
</dbReference>
<evidence type="ECO:0000313" key="17">
    <source>
        <dbReference type="EMBL" id="CAH1408178.1"/>
    </source>
</evidence>
<feature type="coiled-coil region" evidence="14">
    <location>
        <begin position="768"/>
        <end position="802"/>
    </location>
</feature>
<dbReference type="CDD" id="cd16688">
    <property type="entry name" value="RING-H2_Vps11"/>
    <property type="match status" value="1"/>
</dbReference>
<dbReference type="InterPro" id="IPR000547">
    <property type="entry name" value="Clathrin_H-chain/VPS_repeat"/>
</dbReference>
<dbReference type="GO" id="GO:0030674">
    <property type="term" value="F:protein-macromolecule adaptor activity"/>
    <property type="evidence" value="ECO:0007669"/>
    <property type="project" value="TreeGrafter"/>
</dbReference>
<evidence type="ECO:0000256" key="5">
    <source>
        <dbReference type="ARBA" id="ARBA00022723"/>
    </source>
</evidence>
<evidence type="ECO:0000256" key="14">
    <source>
        <dbReference type="SAM" id="Coils"/>
    </source>
</evidence>
<dbReference type="AlphaFoldDB" id="A0A9P0MZJ2"/>
<evidence type="ECO:0000256" key="11">
    <source>
        <dbReference type="PIRNR" id="PIRNR007860"/>
    </source>
</evidence>
<evidence type="ECO:0000256" key="10">
    <source>
        <dbReference type="ARBA" id="ARBA00023228"/>
    </source>
</evidence>
<evidence type="ECO:0000256" key="3">
    <source>
        <dbReference type="ARBA" id="ARBA00007070"/>
    </source>
</evidence>
<dbReference type="Pfam" id="PF23341">
    <property type="entry name" value="PEP5_VPS11_N"/>
    <property type="match status" value="1"/>
</dbReference>
<dbReference type="InterPro" id="IPR015943">
    <property type="entry name" value="WD40/YVTN_repeat-like_dom_sf"/>
</dbReference>
<dbReference type="GO" id="GO:0008270">
    <property type="term" value="F:zinc ion binding"/>
    <property type="evidence" value="ECO:0007669"/>
    <property type="project" value="UniProtKB-KW"/>
</dbReference>
<dbReference type="GO" id="GO:0005764">
    <property type="term" value="C:lysosome"/>
    <property type="evidence" value="ECO:0007669"/>
    <property type="project" value="UniProtKB-SubCell"/>
</dbReference>
<dbReference type="GO" id="GO:0007032">
    <property type="term" value="P:endosome organization"/>
    <property type="evidence" value="ECO:0007669"/>
    <property type="project" value="TreeGrafter"/>
</dbReference>
<feature type="compositionally biased region" description="Basic and acidic residues" evidence="15">
    <location>
        <begin position="925"/>
        <end position="947"/>
    </location>
</feature>
<dbReference type="Proteomes" id="UP001152798">
    <property type="component" value="Chromosome 7"/>
</dbReference>
<dbReference type="GO" id="GO:0006886">
    <property type="term" value="P:intracellular protein transport"/>
    <property type="evidence" value="ECO:0007669"/>
    <property type="project" value="UniProtKB-UniRule"/>
</dbReference>
<evidence type="ECO:0000313" key="18">
    <source>
        <dbReference type="Proteomes" id="UP001152798"/>
    </source>
</evidence>
<dbReference type="InterPro" id="IPR057307">
    <property type="entry name" value="PEP5_VPS11_N"/>
</dbReference>
<evidence type="ECO:0000256" key="6">
    <source>
        <dbReference type="ARBA" id="ARBA00022771"/>
    </source>
</evidence>
<sequence>MAFLERRRLNFFDLNENADSGRVSEALGEAHVTTTTHGYGFLVIGDSSGNVHLISKNFDIKTFRAYELNISLAEQCKLSPYLVTIGEDESGINPVLKLWHIEKFDKNGIPVCLRISRASIPYKADFHPSCIAITDSLNFMAVGFPDGSILLYRGDVKRERTSKQKLLKDDLSSITGLAFHTSAKTTLLYVATVNSIEMFDVTYKDKEKRTHLDKDGCSIRCSVFVELGQDGHFFVAKNDAVYCYTNGDKGPCYALYGEKVQLEWFRGYLVIVAKDNKSSSSRISSVKSLGGSNKYTHELTVLDSQDNSLTVFTSPVQDVSSLLVEWGSFYILATDKTVALVEEKDLQSKLSLLFKKNLYDLAIRIAKNQQYDADGLMEIFRQYGDHLYSKGDHKGAINQYIKTIGKLEPSYVIRKYLGSQQVENLTTYLQALHKEGAATGGHTTLLLNFYTKLNKPELLKEFIMTKDREVDFDVEVAIDVCRHVSAEDALLLAEKHSLHDWYLTIQIEDQKKYQAALDYIAKLDFEKAEVMIKKYGITLLENIPEETTHFLKKICTDYHPSEEPLVIQSMLDGYPKQVQRSSPEDFIHYFLNNSEKLVDFLEHLIQTPMKWSPQVYTTLLEHYLQIWGNQNDPKLEQKIMHLLESQDSPVDKLQALILCKYANFKKGLLFLYELNKMYESILKYHIAAGDFNAVVVCCRRFEHQKPGLWVQALWALSSQHPVPSKELSEILQVIERNKLLPPILVIEALSNTPSVKIGNVRPYLKKVIEAELEKKNEQTANIEKYDAETKEVKKSIDEFKTKPVIFQGSRCGLCKKQLELPSVHFLCQHSFHQHCVQSYAENDDECPPCLERNKQTVSAIKAQEENRNLQEVFHSQLEGAEDGFSLAADYLGKVVLRKMSSVTSGSAMSNIDTNLQLNKSSITDKNSRQRVEEVQSRSSKDSYHTKRDWKIEDTKTLLASNLRYQEEYATRNEVPETRGRDERITSAVTSANPFGDEDESTNPFADDPTNPFNEESSNPFESEQDNEADDYDKNLNPFAN</sequence>
<dbReference type="SUPFAM" id="SSF57850">
    <property type="entry name" value="RING/U-box"/>
    <property type="match status" value="1"/>
</dbReference>
<proteinExistence type="inferred from homology"/>
<evidence type="ECO:0000259" key="16">
    <source>
        <dbReference type="PROSITE" id="PS50089"/>
    </source>
</evidence>
<dbReference type="PIRSF" id="PIRSF007860">
    <property type="entry name" value="VPS11"/>
    <property type="match status" value="1"/>
</dbReference>